<dbReference type="Proteomes" id="UP000317951">
    <property type="component" value="Unassembled WGS sequence"/>
</dbReference>
<name>A0A5C5QPY4_9PSED</name>
<sequence>MDNNKDAIGRGDHRGLFHKRNKAVPDEVSRDSRACIPRDEIHVGYIPVPRLDGLMELRDALVALKGPLAGDPGLQANLLNRMFNEETHNRVLGELNIPVTSVISSIPFG</sequence>
<gene>
    <name evidence="2" type="ORF">FIV36_00895</name>
</gene>
<feature type="region of interest" description="Disordered" evidence="1">
    <location>
        <begin position="1"/>
        <end position="30"/>
    </location>
</feature>
<dbReference type="AlphaFoldDB" id="A0A5C5QPY4"/>
<protein>
    <submittedName>
        <fullName evidence="2">Type VI secretion system contractile sheath small subunit</fullName>
    </submittedName>
</protein>
<dbReference type="OrthoDB" id="7025878at2"/>
<feature type="compositionally biased region" description="Basic and acidic residues" evidence="1">
    <location>
        <begin position="1"/>
        <end position="15"/>
    </location>
</feature>
<evidence type="ECO:0000256" key="1">
    <source>
        <dbReference type="SAM" id="MobiDB-lite"/>
    </source>
</evidence>
<comment type="caution">
    <text evidence="2">The sequence shown here is derived from an EMBL/GenBank/DDBJ whole genome shotgun (WGS) entry which is preliminary data.</text>
</comment>
<organism evidence="2 3">
    <name type="scientific">Pseudomonas extremaustralis</name>
    <dbReference type="NCBI Taxonomy" id="359110"/>
    <lineage>
        <taxon>Bacteria</taxon>
        <taxon>Pseudomonadati</taxon>
        <taxon>Pseudomonadota</taxon>
        <taxon>Gammaproteobacteria</taxon>
        <taxon>Pseudomonadales</taxon>
        <taxon>Pseudomonadaceae</taxon>
        <taxon>Pseudomonas</taxon>
    </lineage>
</organism>
<dbReference type="EMBL" id="VFET01000001">
    <property type="protein sequence ID" value="TWS07341.1"/>
    <property type="molecule type" value="Genomic_DNA"/>
</dbReference>
<accession>A0A5C5QPY4</accession>
<proteinExistence type="predicted"/>
<evidence type="ECO:0000313" key="2">
    <source>
        <dbReference type="EMBL" id="TWS07341.1"/>
    </source>
</evidence>
<reference evidence="2 3" key="1">
    <citation type="submission" date="2019-06" db="EMBL/GenBank/DDBJ databases">
        <title>Pseudomonas bimorpha sp. nov. isolated from bovine raw milk and skim milk concentrate.</title>
        <authorList>
            <person name="Hofmann K."/>
            <person name="Huptas C."/>
            <person name="Doll E."/>
            <person name="Scherer S."/>
            <person name="Wenning M."/>
        </authorList>
    </citation>
    <scope>NUCLEOTIDE SEQUENCE [LARGE SCALE GENOMIC DNA]</scope>
    <source>
        <strain evidence="2 3">DSM 17835</strain>
    </source>
</reference>
<evidence type="ECO:0000313" key="3">
    <source>
        <dbReference type="Proteomes" id="UP000317951"/>
    </source>
</evidence>